<dbReference type="InterPro" id="IPR007758">
    <property type="entry name" value="Nucleoporin_NSP1_C"/>
</dbReference>
<keyword evidence="6" id="KW-1133">Transmembrane helix</keyword>
<keyword evidence="5" id="KW-0479">Metal-binding</keyword>
<dbReference type="SUPFAM" id="SSF50022">
    <property type="entry name" value="ISP domain"/>
    <property type="match status" value="1"/>
</dbReference>
<evidence type="ECO:0000259" key="13">
    <source>
        <dbReference type="PROSITE" id="PS51296"/>
    </source>
</evidence>
<feature type="compositionally biased region" description="Low complexity" evidence="12">
    <location>
        <begin position="25"/>
        <end position="57"/>
    </location>
</feature>
<keyword evidence="15" id="KW-1185">Reference proteome</keyword>
<dbReference type="Pfam" id="PF05064">
    <property type="entry name" value="Nsp1_C"/>
    <property type="match status" value="1"/>
</dbReference>
<evidence type="ECO:0000313" key="14">
    <source>
        <dbReference type="EMBL" id="CAG5097062.1"/>
    </source>
</evidence>
<comment type="cofactor">
    <cofactor evidence="11">
        <name>[2Fe-2S] cluster</name>
        <dbReference type="ChEBI" id="CHEBI:190135"/>
    </cofactor>
</comment>
<dbReference type="InterPro" id="IPR006317">
    <property type="entry name" value="Ubiquinol_cyt_c_Rdtase_Fe-S-su"/>
</dbReference>
<dbReference type="EMBL" id="OU015569">
    <property type="protein sequence ID" value="CAG5097062.1"/>
    <property type="molecule type" value="Genomic_DNA"/>
</dbReference>
<keyword evidence="7" id="KW-0408">Iron</keyword>
<dbReference type="InterPro" id="IPR014349">
    <property type="entry name" value="Rieske_Fe-S_prot"/>
</dbReference>
<dbReference type="Proteomes" id="UP001158576">
    <property type="component" value="Chromosome XSR"/>
</dbReference>
<organism evidence="14 15">
    <name type="scientific">Oikopleura dioica</name>
    <name type="common">Tunicate</name>
    <dbReference type="NCBI Taxonomy" id="34765"/>
    <lineage>
        <taxon>Eukaryota</taxon>
        <taxon>Metazoa</taxon>
        <taxon>Chordata</taxon>
        <taxon>Tunicata</taxon>
        <taxon>Appendicularia</taxon>
        <taxon>Copelata</taxon>
        <taxon>Oikopleuridae</taxon>
        <taxon>Oikopleura</taxon>
    </lineage>
</organism>
<protein>
    <submittedName>
        <fullName evidence="14">Oidioi.mRNA.OKI2018_I69.XSR.g14915.t1.cds</fullName>
    </submittedName>
</protein>
<dbReference type="PRINTS" id="PR00162">
    <property type="entry name" value="RIESKE"/>
</dbReference>
<keyword evidence="9" id="KW-0472">Membrane</keyword>
<reference evidence="14 15" key="1">
    <citation type="submission" date="2021-04" db="EMBL/GenBank/DDBJ databases">
        <authorList>
            <person name="Bliznina A."/>
        </authorList>
    </citation>
    <scope>NUCLEOTIDE SEQUENCE [LARGE SCALE GENOMIC DNA]</scope>
</reference>
<dbReference type="CDD" id="cd03470">
    <property type="entry name" value="Rieske_cytochrome_bc1"/>
    <property type="match status" value="1"/>
</dbReference>
<evidence type="ECO:0000256" key="12">
    <source>
        <dbReference type="SAM" id="MobiDB-lite"/>
    </source>
</evidence>
<evidence type="ECO:0000256" key="11">
    <source>
        <dbReference type="ARBA" id="ARBA00034078"/>
    </source>
</evidence>
<evidence type="ECO:0000313" key="15">
    <source>
        <dbReference type="Proteomes" id="UP001158576"/>
    </source>
</evidence>
<comment type="similarity">
    <text evidence="2">Belongs to the Rieske iron-sulfur protein family.</text>
</comment>
<evidence type="ECO:0000256" key="10">
    <source>
        <dbReference type="ARBA" id="ARBA00023157"/>
    </source>
</evidence>
<proteinExistence type="inferred from homology"/>
<dbReference type="InterPro" id="IPR036922">
    <property type="entry name" value="Rieske_2Fe-2S_sf"/>
</dbReference>
<sequence length="597" mass="61415">MSGFSFGGGGNKPASGGFSFGGNSAGASSTQASGGFSFGGASSTSTPATTSSTGGSLPKPGLFGGAAAAPATTTASSGLSFGATANKPAGGGLFGGASATSTIQKPAGGLFGASSANPAATAPATTATPASSGFGFGAKPATTSSGFSLGATTTAAPAAATTTASALPAPSLSFGTPKAATTTAPSFSLGAAPATPVAASSAASVSKPGLSFTTPKAATATTSALSSAKPAEKPTSMTWGELDSKITRWNTEIHQQSQTFIKQATQVNAWTGILIQNGEKIGEINDELSTVKKQQAKLDQELDRVAAQQNDLETILGPLEETAKKQKQINSLAHNVDNERERTFALAGSVDAQIKALAAELREVIERVNSTHGDGKGSLVAQLTHILSSHTDALQTRLAHTDKVFPNLEYYRQAPAPAANSDFLDAQVEEAEVRRAHYYTMNVAINAAVTWGVANFVLNAINILNPSKDILALATVEIELQGMAVGESGVFVWRGKPIFVKHRTPEDIARETAVPMSELRDAQADAERVVDPNWLVCIGMRSKYNPSKDNAGEFNGYYCPCHGSHYDGSGRIRKGPAPLNLEVPPYKFMDENTILIG</sequence>
<evidence type="ECO:0000256" key="4">
    <source>
        <dbReference type="ARBA" id="ARBA00022714"/>
    </source>
</evidence>
<dbReference type="InterPro" id="IPR017941">
    <property type="entry name" value="Rieske_2Fe-2S"/>
</dbReference>
<feature type="domain" description="Rieske" evidence="13">
    <location>
        <begin position="546"/>
        <end position="595"/>
    </location>
</feature>
<keyword evidence="10" id="KW-1015">Disulfide bond</keyword>
<keyword evidence="3" id="KW-0812">Transmembrane</keyword>
<evidence type="ECO:0000256" key="7">
    <source>
        <dbReference type="ARBA" id="ARBA00023004"/>
    </source>
</evidence>
<evidence type="ECO:0000256" key="1">
    <source>
        <dbReference type="ARBA" id="ARBA00004167"/>
    </source>
</evidence>
<dbReference type="PROSITE" id="PS51296">
    <property type="entry name" value="RIESKE"/>
    <property type="match status" value="1"/>
</dbReference>
<comment type="subcellular location">
    <subcellularLocation>
        <location evidence="1">Membrane</location>
        <topology evidence="1">Single-pass membrane protein</topology>
    </subcellularLocation>
</comment>
<evidence type="ECO:0000256" key="3">
    <source>
        <dbReference type="ARBA" id="ARBA00022692"/>
    </source>
</evidence>
<accession>A0ABN7SG78</accession>
<dbReference type="Gene3D" id="2.102.10.10">
    <property type="entry name" value="Rieske [2Fe-2S] iron-sulphur domain"/>
    <property type="match status" value="1"/>
</dbReference>
<feature type="region of interest" description="Disordered" evidence="12">
    <location>
        <begin position="15"/>
        <end position="57"/>
    </location>
</feature>
<evidence type="ECO:0000256" key="9">
    <source>
        <dbReference type="ARBA" id="ARBA00023136"/>
    </source>
</evidence>
<keyword evidence="4" id="KW-0001">2Fe-2S</keyword>
<evidence type="ECO:0000256" key="6">
    <source>
        <dbReference type="ARBA" id="ARBA00022989"/>
    </source>
</evidence>
<dbReference type="NCBIfam" id="TIGR01416">
    <property type="entry name" value="Rieske_proteo"/>
    <property type="match status" value="1"/>
</dbReference>
<gene>
    <name evidence="14" type="ORF">OKIOD_LOCUS6473</name>
</gene>
<evidence type="ECO:0000256" key="8">
    <source>
        <dbReference type="ARBA" id="ARBA00023014"/>
    </source>
</evidence>
<keyword evidence="8" id="KW-0411">Iron-sulfur</keyword>
<evidence type="ECO:0000256" key="2">
    <source>
        <dbReference type="ARBA" id="ARBA00010651"/>
    </source>
</evidence>
<dbReference type="Gene3D" id="1.20.5.170">
    <property type="match status" value="1"/>
</dbReference>
<dbReference type="PANTHER" id="PTHR10134">
    <property type="entry name" value="CYTOCHROME B-C1 COMPLEX SUBUNIT RIESKE, MITOCHONDRIAL"/>
    <property type="match status" value="1"/>
</dbReference>
<name>A0ABN7SG78_OIKDI</name>
<dbReference type="InterPro" id="IPR005805">
    <property type="entry name" value="Rieske_Fe-S_prot_C"/>
</dbReference>
<evidence type="ECO:0000256" key="5">
    <source>
        <dbReference type="ARBA" id="ARBA00022723"/>
    </source>
</evidence>